<dbReference type="InterPro" id="IPR043502">
    <property type="entry name" value="DNA/RNA_pol_sf"/>
</dbReference>
<dbReference type="InterPro" id="IPR013103">
    <property type="entry name" value="RVT_2"/>
</dbReference>
<dbReference type="SUPFAM" id="SSF56672">
    <property type="entry name" value="DNA/RNA polymerases"/>
    <property type="match status" value="1"/>
</dbReference>
<dbReference type="CDD" id="cd09272">
    <property type="entry name" value="RNase_HI_RT_Ty1"/>
    <property type="match status" value="1"/>
</dbReference>
<feature type="domain" description="Reverse transcriptase Ty1/copia-type" evidence="1">
    <location>
        <begin position="2"/>
        <end position="147"/>
    </location>
</feature>
<evidence type="ECO:0000313" key="2">
    <source>
        <dbReference type="EMBL" id="SPC98083.1"/>
    </source>
</evidence>
<dbReference type="PANTHER" id="PTHR11439">
    <property type="entry name" value="GAG-POL-RELATED RETROTRANSPOSON"/>
    <property type="match status" value="1"/>
</dbReference>
<dbReference type="PANTHER" id="PTHR11439:SF463">
    <property type="entry name" value="REVERSE TRANSCRIPTASE TY1_COPIA-TYPE DOMAIN-CONTAINING PROTEIN"/>
    <property type="match status" value="1"/>
</dbReference>
<protein>
    <recommendedName>
        <fullName evidence="1">Reverse transcriptase Ty1/copia-type domain-containing protein</fullName>
    </recommendedName>
</protein>
<name>A0A2N9GEV0_FAGSY</name>
<gene>
    <name evidence="2" type="ORF">FSB_LOCUS25965</name>
</gene>
<dbReference type="EMBL" id="OIVN01001830">
    <property type="protein sequence ID" value="SPC98083.1"/>
    <property type="molecule type" value="Genomic_DNA"/>
</dbReference>
<accession>A0A2N9GEV0</accession>
<reference evidence="2" key="1">
    <citation type="submission" date="2018-02" db="EMBL/GenBank/DDBJ databases">
        <authorList>
            <person name="Cohen D.B."/>
            <person name="Kent A.D."/>
        </authorList>
    </citation>
    <scope>NUCLEOTIDE SEQUENCE</scope>
</reference>
<sequence>MELPPGCNLQTEGNKQVCRLRKSLYGLKQSPRAWFGRFTSFMKSIGYKQSNSDHTLFLKHNEEQSTALIVYVDDMIVTGNDLEERKTLQEHLAREFEMKDLGELKYFLGIEVSRSKKGIFLSQRKYALDLLNETGMIACSPASTPMEENLKLCVHSNQVPANKERYQRLVGRLMYLAHTRPDLAYALSVSSPGKGILFTKGDNLDIHGYTDADWAGSVQDRRSISGYFTFVGGNLVTWRSKKLEVVARSSAEAEYKGMAKAICEMLWIRNLMQDLHIKQVSPMKLYCDNKAACDIAHNPVQHDRTKHVEVDRHFIKEKLEEKLIEVPHVRSQDQAC</sequence>
<dbReference type="Pfam" id="PF07727">
    <property type="entry name" value="RVT_2"/>
    <property type="match status" value="1"/>
</dbReference>
<evidence type="ECO:0000259" key="1">
    <source>
        <dbReference type="Pfam" id="PF07727"/>
    </source>
</evidence>
<proteinExistence type="predicted"/>
<dbReference type="AlphaFoldDB" id="A0A2N9GEV0"/>
<organism evidence="2">
    <name type="scientific">Fagus sylvatica</name>
    <name type="common">Beechnut</name>
    <dbReference type="NCBI Taxonomy" id="28930"/>
    <lineage>
        <taxon>Eukaryota</taxon>
        <taxon>Viridiplantae</taxon>
        <taxon>Streptophyta</taxon>
        <taxon>Embryophyta</taxon>
        <taxon>Tracheophyta</taxon>
        <taxon>Spermatophyta</taxon>
        <taxon>Magnoliopsida</taxon>
        <taxon>eudicotyledons</taxon>
        <taxon>Gunneridae</taxon>
        <taxon>Pentapetalae</taxon>
        <taxon>rosids</taxon>
        <taxon>fabids</taxon>
        <taxon>Fagales</taxon>
        <taxon>Fagaceae</taxon>
        <taxon>Fagus</taxon>
    </lineage>
</organism>